<comment type="subcellular location">
    <subcellularLocation>
        <location evidence="1">Membrane</location>
        <topology evidence="1">Multi-pass membrane protein</topology>
    </subcellularLocation>
</comment>
<dbReference type="AlphaFoldDB" id="A0A3B1AY03"/>
<dbReference type="GO" id="GO:0005886">
    <property type="term" value="C:plasma membrane"/>
    <property type="evidence" value="ECO:0007669"/>
    <property type="project" value="TreeGrafter"/>
</dbReference>
<gene>
    <name evidence="8" type="ORF">MNBD_GAMMA26-1782</name>
</gene>
<keyword evidence="4 6" id="KW-1133">Transmembrane helix</keyword>
<name>A0A3B1AY03_9ZZZZ</name>
<feature type="transmembrane region" description="Helical" evidence="6">
    <location>
        <begin position="195"/>
        <end position="213"/>
    </location>
</feature>
<evidence type="ECO:0000256" key="2">
    <source>
        <dbReference type="ARBA" id="ARBA00022692"/>
    </source>
</evidence>
<dbReference type="GO" id="GO:0020037">
    <property type="term" value="F:heme binding"/>
    <property type="evidence" value="ECO:0007669"/>
    <property type="project" value="InterPro"/>
</dbReference>
<feature type="domain" description="Cytochrome c assembly protein" evidence="7">
    <location>
        <begin position="74"/>
        <end position="248"/>
    </location>
</feature>
<protein>
    <submittedName>
        <fullName evidence="8">Cytochrome C-type biogenesis protein</fullName>
    </submittedName>
</protein>
<dbReference type="GO" id="GO:0017004">
    <property type="term" value="P:cytochrome complex assembly"/>
    <property type="evidence" value="ECO:0007669"/>
    <property type="project" value="UniProtKB-KW"/>
</dbReference>
<evidence type="ECO:0000259" key="7">
    <source>
        <dbReference type="Pfam" id="PF01578"/>
    </source>
</evidence>
<feature type="transmembrane region" description="Helical" evidence="6">
    <location>
        <begin position="6"/>
        <end position="24"/>
    </location>
</feature>
<feature type="transmembrane region" description="Helical" evidence="6">
    <location>
        <begin position="163"/>
        <end position="183"/>
    </location>
</feature>
<evidence type="ECO:0000256" key="1">
    <source>
        <dbReference type="ARBA" id="ARBA00004141"/>
    </source>
</evidence>
<dbReference type="InterPro" id="IPR045062">
    <property type="entry name" value="Cyt_c_biogenesis_CcsA/CcmC"/>
</dbReference>
<proteinExistence type="predicted"/>
<evidence type="ECO:0000256" key="4">
    <source>
        <dbReference type="ARBA" id="ARBA00022989"/>
    </source>
</evidence>
<evidence type="ECO:0000256" key="6">
    <source>
        <dbReference type="SAM" id="Phobius"/>
    </source>
</evidence>
<accession>A0A3B1AY03</accession>
<feature type="transmembrane region" description="Helical" evidence="6">
    <location>
        <begin position="93"/>
        <end position="111"/>
    </location>
</feature>
<keyword evidence="3" id="KW-0201">Cytochrome c-type biogenesis</keyword>
<keyword evidence="2 6" id="KW-0812">Transmembrane</keyword>
<feature type="transmembrane region" description="Helical" evidence="6">
    <location>
        <begin position="69"/>
        <end position="86"/>
    </location>
</feature>
<feature type="transmembrane region" description="Helical" evidence="6">
    <location>
        <begin position="31"/>
        <end position="49"/>
    </location>
</feature>
<feature type="transmembrane region" description="Helical" evidence="6">
    <location>
        <begin position="131"/>
        <end position="151"/>
    </location>
</feature>
<sequence length="255" mass="28057">MSSAILFQSSVVVAYIVATGLLMVGSRWQRAGVLAITLATVGCFAHLVILIQRWQEFGQLPIVTRYEDMTVDALAIAVIYLLTQWCKPQLRSAGVYVLPLAAAGLAAALSYNLGTFPLSPALRSDWLVVHAQLNSVAIGVATLAAAVALLPQSKDKSALMGQLLAWGFFLWAAMVASGSYWASLAWGRYWGWDPIENWALGTLLAYGFVLHLRLRPTWCGRRRDLLSLIPYAMMLFTTYGLLFVRGSIHGQYLFQ</sequence>
<dbReference type="Pfam" id="PF01578">
    <property type="entry name" value="Cytochrom_C_asm"/>
    <property type="match status" value="1"/>
</dbReference>
<reference evidence="8" key="1">
    <citation type="submission" date="2018-06" db="EMBL/GenBank/DDBJ databases">
        <authorList>
            <person name="Zhirakovskaya E."/>
        </authorList>
    </citation>
    <scope>NUCLEOTIDE SEQUENCE</scope>
</reference>
<dbReference type="PANTHER" id="PTHR30071">
    <property type="entry name" value="HEME EXPORTER PROTEIN C"/>
    <property type="match status" value="1"/>
</dbReference>
<evidence type="ECO:0000313" key="8">
    <source>
        <dbReference type="EMBL" id="VAX10949.1"/>
    </source>
</evidence>
<evidence type="ECO:0000256" key="5">
    <source>
        <dbReference type="ARBA" id="ARBA00023136"/>
    </source>
</evidence>
<dbReference type="InterPro" id="IPR002541">
    <property type="entry name" value="Cyt_c_assembly"/>
</dbReference>
<feature type="transmembrane region" description="Helical" evidence="6">
    <location>
        <begin position="225"/>
        <end position="244"/>
    </location>
</feature>
<organism evidence="8">
    <name type="scientific">hydrothermal vent metagenome</name>
    <dbReference type="NCBI Taxonomy" id="652676"/>
    <lineage>
        <taxon>unclassified sequences</taxon>
        <taxon>metagenomes</taxon>
        <taxon>ecological metagenomes</taxon>
    </lineage>
</organism>
<dbReference type="PANTHER" id="PTHR30071:SF1">
    <property type="entry name" value="CYTOCHROME B_B6 PROTEIN-RELATED"/>
    <property type="match status" value="1"/>
</dbReference>
<evidence type="ECO:0000256" key="3">
    <source>
        <dbReference type="ARBA" id="ARBA00022748"/>
    </source>
</evidence>
<keyword evidence="5 6" id="KW-0472">Membrane</keyword>
<dbReference type="EMBL" id="UOFX01000080">
    <property type="protein sequence ID" value="VAX10949.1"/>
    <property type="molecule type" value="Genomic_DNA"/>
</dbReference>